<dbReference type="InterPro" id="IPR023130">
    <property type="entry name" value="Ta0600-like_sf"/>
</dbReference>
<evidence type="ECO:0000256" key="1">
    <source>
        <dbReference type="ARBA" id="ARBA00023025"/>
    </source>
</evidence>
<sequence>MSEIKENKLMSMMSKAYDNVEVRKFPDLIDLLLKCATELNNEVPYSKVAVKLGRGISDHYMKNKRTVPTAMLNIYNFIQDEVRDGHIDNATLRQKELGYGLAATPIMFGPF</sequence>
<reference evidence="2" key="2">
    <citation type="submission" date="2021-09" db="EMBL/GenBank/DDBJ databases">
        <authorList>
            <person name="Gilroy R."/>
        </authorList>
    </citation>
    <scope>NUCLEOTIDE SEQUENCE</scope>
    <source>
        <strain evidence="2">CHK174-6876</strain>
    </source>
</reference>
<organism evidence="2 3">
    <name type="scientific">Ligilactobacillus acidipiscis</name>
    <dbReference type="NCBI Taxonomy" id="89059"/>
    <lineage>
        <taxon>Bacteria</taxon>
        <taxon>Bacillati</taxon>
        <taxon>Bacillota</taxon>
        <taxon>Bacilli</taxon>
        <taxon>Lactobacillales</taxon>
        <taxon>Lactobacillaceae</taxon>
        <taxon>Ligilactobacillus</taxon>
    </lineage>
</organism>
<comment type="caution">
    <text evidence="2">The sequence shown here is derived from an EMBL/GenBank/DDBJ whole genome shotgun (WGS) entry which is preliminary data.</text>
</comment>
<protein>
    <submittedName>
        <fullName evidence="2">Bacteriocin immunity protein</fullName>
    </submittedName>
</protein>
<evidence type="ECO:0000313" key="2">
    <source>
        <dbReference type="EMBL" id="HJE96131.1"/>
    </source>
</evidence>
<dbReference type="GO" id="GO:0030153">
    <property type="term" value="P:bacteriocin immunity"/>
    <property type="evidence" value="ECO:0007669"/>
    <property type="project" value="UniProtKB-KW"/>
</dbReference>
<dbReference type="Gene3D" id="1.20.1440.50">
    <property type="entry name" value="Ta0600-like"/>
    <property type="match status" value="1"/>
</dbReference>
<keyword evidence="1" id="KW-0079">Bacteriocin immunity</keyword>
<name>A0A921F711_9LACO</name>
<reference evidence="2" key="1">
    <citation type="journal article" date="2021" name="PeerJ">
        <title>Extensive microbial diversity within the chicken gut microbiome revealed by metagenomics and culture.</title>
        <authorList>
            <person name="Gilroy R."/>
            <person name="Ravi A."/>
            <person name="Getino M."/>
            <person name="Pursley I."/>
            <person name="Horton D.L."/>
            <person name="Alikhan N.F."/>
            <person name="Baker D."/>
            <person name="Gharbi K."/>
            <person name="Hall N."/>
            <person name="Watson M."/>
            <person name="Adriaenssens E.M."/>
            <person name="Foster-Nyarko E."/>
            <person name="Jarju S."/>
            <person name="Secka A."/>
            <person name="Antonio M."/>
            <person name="Oren A."/>
            <person name="Chaudhuri R.R."/>
            <person name="La Ragione R."/>
            <person name="Hildebrand F."/>
            <person name="Pallen M.J."/>
        </authorList>
    </citation>
    <scope>NUCLEOTIDE SEQUENCE</scope>
    <source>
        <strain evidence="2">CHK174-6876</strain>
    </source>
</reference>
<gene>
    <name evidence="2" type="ORF">K8V00_00800</name>
</gene>
<dbReference type="Proteomes" id="UP000707535">
    <property type="component" value="Unassembled WGS sequence"/>
</dbReference>
<dbReference type="EMBL" id="DYXG01000009">
    <property type="protein sequence ID" value="HJE96131.1"/>
    <property type="molecule type" value="Genomic_DNA"/>
</dbReference>
<proteinExistence type="predicted"/>
<accession>A0A921F711</accession>
<evidence type="ECO:0000313" key="3">
    <source>
        <dbReference type="Proteomes" id="UP000707535"/>
    </source>
</evidence>
<dbReference type="Pfam" id="PF08951">
    <property type="entry name" value="EntA_Immun"/>
    <property type="match status" value="1"/>
</dbReference>
<dbReference type="AlphaFoldDB" id="A0A921F711"/>
<dbReference type="InterPro" id="IPR015046">
    <property type="entry name" value="LciA_Immunity-like"/>
</dbReference>
<dbReference type="SUPFAM" id="SSF109797">
    <property type="entry name" value="Bacteriocin immunity protein-like"/>
    <property type="match status" value="1"/>
</dbReference>